<proteinExistence type="predicted"/>
<accession>A0A3M7PLG6</accession>
<keyword evidence="2" id="KW-1185">Reference proteome</keyword>
<dbReference type="AlphaFoldDB" id="A0A3M7PLG6"/>
<evidence type="ECO:0000313" key="1">
    <source>
        <dbReference type="EMBL" id="RMZ99966.1"/>
    </source>
</evidence>
<name>A0A3M7PLG6_BRAPC</name>
<sequence>MKSVFSEISQKSEFLTIFLNYVTETLRLCRMDPSFQPNDKILNEIIINLGFLIQIKLIQNLQNNKGKLNF</sequence>
<protein>
    <submittedName>
        <fullName evidence="1">Uncharacterized protein</fullName>
    </submittedName>
</protein>
<evidence type="ECO:0000313" key="2">
    <source>
        <dbReference type="Proteomes" id="UP000276133"/>
    </source>
</evidence>
<dbReference type="Proteomes" id="UP000276133">
    <property type="component" value="Unassembled WGS sequence"/>
</dbReference>
<reference evidence="1 2" key="1">
    <citation type="journal article" date="2018" name="Sci. Rep.">
        <title>Genomic signatures of local adaptation to the degree of environmental predictability in rotifers.</title>
        <authorList>
            <person name="Franch-Gras L."/>
            <person name="Hahn C."/>
            <person name="Garcia-Roger E.M."/>
            <person name="Carmona M.J."/>
            <person name="Serra M."/>
            <person name="Gomez A."/>
        </authorList>
    </citation>
    <scope>NUCLEOTIDE SEQUENCE [LARGE SCALE GENOMIC DNA]</scope>
    <source>
        <strain evidence="1">HYR1</strain>
    </source>
</reference>
<comment type="caution">
    <text evidence="1">The sequence shown here is derived from an EMBL/GenBank/DDBJ whole genome shotgun (WGS) entry which is preliminary data.</text>
</comment>
<organism evidence="1 2">
    <name type="scientific">Brachionus plicatilis</name>
    <name type="common">Marine rotifer</name>
    <name type="synonym">Brachionus muelleri</name>
    <dbReference type="NCBI Taxonomy" id="10195"/>
    <lineage>
        <taxon>Eukaryota</taxon>
        <taxon>Metazoa</taxon>
        <taxon>Spiralia</taxon>
        <taxon>Gnathifera</taxon>
        <taxon>Rotifera</taxon>
        <taxon>Eurotatoria</taxon>
        <taxon>Monogononta</taxon>
        <taxon>Pseudotrocha</taxon>
        <taxon>Ploima</taxon>
        <taxon>Brachionidae</taxon>
        <taxon>Brachionus</taxon>
    </lineage>
</organism>
<gene>
    <name evidence="1" type="ORF">BpHYR1_002413</name>
</gene>
<dbReference type="EMBL" id="REGN01009982">
    <property type="protein sequence ID" value="RMZ99966.1"/>
    <property type="molecule type" value="Genomic_DNA"/>
</dbReference>